<accession>A0A2Y9BTS9</accession>
<evidence type="ECO:0000313" key="2">
    <source>
        <dbReference type="EMBL" id="SSA34542.1"/>
    </source>
</evidence>
<evidence type="ECO:0000313" key="3">
    <source>
        <dbReference type="Proteomes" id="UP000250028"/>
    </source>
</evidence>
<dbReference type="RefSeq" id="WP_109685214.1">
    <property type="nucleotide sequence ID" value="NZ_QGDN01000001.1"/>
</dbReference>
<dbReference type="Proteomes" id="UP000250028">
    <property type="component" value="Unassembled WGS sequence"/>
</dbReference>
<keyword evidence="1" id="KW-1133">Transmembrane helix</keyword>
<dbReference type="AlphaFoldDB" id="A0A2Y9BTS9"/>
<keyword evidence="1" id="KW-0812">Transmembrane</keyword>
<sequence length="898" mass="91749">MTQTLQPRHAAPVTPSSYGRGARAVAFAGLAAVGFGIAAPAMAATPPKPVSSYWLSANTNHPQPLAGTKLGSSQGFRAHGFVNMASGKVYYCAQDEKTGPSGNGYNSIADSTWSIPVRVTGAYTGTEGKYTATTLEEAAYVINKYGNPSKSLPLATRARMVTAVDALNGYLAGNSKEHMLEASPGLPSAGVPATTAVADYTATKALFNQYLAEAQKYHGAQTMVVNGAAGGKVGATGTVSFGAKANASGLYVPGETYTATLTGGATFADGSTTKTGTTGTALTSLQVKYTGTARATLSVSTTTPDYGLWITKSPKWQNLWIGGTEATPIKAAAAWSATTNGYTPKLTTAVSIANGKVGQSLTDTIKGSGFPAGVTVTGTDDLYFLPYGSTVTQGAVPSNATKVTTLPWSGKTDASGNLTVVTSAYKPTKAGVYVFVEHSAAGSNTESSWAAYSGQFGEPTESSVFTKAEVPTIATQVQAGQDISKPLSDTVIGSGFPAGAKVTGTDDLYYLPYGTAVTESDTVPANAVKVGSYDWSATADEDGDLQASTAPVTVTKPGVYVYVETANAGSAGGSTWGKITGKFGDSDETVSLTSPTSPVVTTQIQAGTDVAKPISDTINGSGFPAGATVTGNDDLYFVPYGTQIVEGTVPANAEKITTYTWSATADADGKITATTPNYTPTKAGTYVFVESANAGNHGGYTWGNIKGKFGEHTESASLVKTITPKVSTKVSNATVKQGDALSDTVIGSGFPAGAAVTGSDDLYYLPKGVAVTTDGSIPKGAVKVGTFTWSGKADAKGNLSTTTAKYTVNKTDGTYVYVESANAGNHEGHVWSPVKGKFGEKSETSNVKTPKPPVVPTGDAEVFGIDTGALAVGGLITVVGASGLIGAFRLRRKATQEN</sequence>
<feature type="transmembrane region" description="Helical" evidence="1">
    <location>
        <begin position="868"/>
        <end position="888"/>
    </location>
</feature>
<keyword evidence="1" id="KW-0472">Membrane</keyword>
<protein>
    <submittedName>
        <fullName evidence="2">Uncharacterized protein</fullName>
    </submittedName>
</protein>
<name>A0A2Y9BTS9_9MICO</name>
<evidence type="ECO:0000256" key="1">
    <source>
        <dbReference type="SAM" id="Phobius"/>
    </source>
</evidence>
<gene>
    <name evidence="2" type="ORF">SAMN04489750_1865</name>
</gene>
<dbReference type="EMBL" id="UESZ01000001">
    <property type="protein sequence ID" value="SSA34542.1"/>
    <property type="molecule type" value="Genomic_DNA"/>
</dbReference>
<organism evidence="2 3">
    <name type="scientific">Branchiibius hedensis</name>
    <dbReference type="NCBI Taxonomy" id="672460"/>
    <lineage>
        <taxon>Bacteria</taxon>
        <taxon>Bacillati</taxon>
        <taxon>Actinomycetota</taxon>
        <taxon>Actinomycetes</taxon>
        <taxon>Micrococcales</taxon>
        <taxon>Dermacoccaceae</taxon>
        <taxon>Branchiibius</taxon>
    </lineage>
</organism>
<reference evidence="3" key="1">
    <citation type="submission" date="2016-10" db="EMBL/GenBank/DDBJ databases">
        <authorList>
            <person name="Varghese N."/>
            <person name="Submissions S."/>
        </authorList>
    </citation>
    <scope>NUCLEOTIDE SEQUENCE [LARGE SCALE GENOMIC DNA]</scope>
    <source>
        <strain evidence="3">DSM 22951</strain>
    </source>
</reference>
<keyword evidence="3" id="KW-1185">Reference proteome</keyword>
<proteinExistence type="predicted"/>